<organism evidence="2 3">
    <name type="scientific">Drosophila kikkawai</name>
    <name type="common">Fruit fly</name>
    <dbReference type="NCBI Taxonomy" id="30033"/>
    <lineage>
        <taxon>Eukaryota</taxon>
        <taxon>Metazoa</taxon>
        <taxon>Ecdysozoa</taxon>
        <taxon>Arthropoda</taxon>
        <taxon>Hexapoda</taxon>
        <taxon>Insecta</taxon>
        <taxon>Pterygota</taxon>
        <taxon>Neoptera</taxon>
        <taxon>Endopterygota</taxon>
        <taxon>Diptera</taxon>
        <taxon>Brachycera</taxon>
        <taxon>Muscomorpha</taxon>
        <taxon>Ephydroidea</taxon>
        <taxon>Drosophilidae</taxon>
        <taxon>Drosophila</taxon>
        <taxon>Sophophora</taxon>
    </lineage>
</organism>
<proteinExistence type="predicted"/>
<reference evidence="3" key="2">
    <citation type="submission" date="2025-08" db="UniProtKB">
        <authorList>
            <consortium name="RefSeq"/>
        </authorList>
    </citation>
    <scope>IDENTIFICATION</scope>
    <source>
        <strain evidence="3">14028-0561.14</strain>
        <tissue evidence="3">Whole fly</tissue>
    </source>
</reference>
<keyword evidence="2" id="KW-1185">Reference proteome</keyword>
<dbReference type="OrthoDB" id="7861561at2759"/>
<dbReference type="Proteomes" id="UP001652661">
    <property type="component" value="Chromosome 2R"/>
</dbReference>
<evidence type="ECO:0000256" key="1">
    <source>
        <dbReference type="SAM" id="SignalP"/>
    </source>
</evidence>
<dbReference type="GeneID" id="108074688"/>
<evidence type="ECO:0000313" key="2">
    <source>
        <dbReference type="Proteomes" id="UP001652661"/>
    </source>
</evidence>
<feature type="chain" id="PRO_5028260090" evidence="1">
    <location>
        <begin position="19"/>
        <end position="128"/>
    </location>
</feature>
<feature type="signal peptide" evidence="1">
    <location>
        <begin position="1"/>
        <end position="18"/>
    </location>
</feature>
<dbReference type="RefSeq" id="XP_017022303.1">
    <property type="nucleotide sequence ID" value="XM_017166814.1"/>
</dbReference>
<reference evidence="2" key="1">
    <citation type="submission" date="2025-05" db="UniProtKB">
        <authorList>
            <consortium name="RefSeq"/>
        </authorList>
    </citation>
    <scope>NUCLEOTIDE SEQUENCE [LARGE SCALE GENOMIC DNA]</scope>
    <source>
        <strain evidence="2">14028-0561.14</strain>
    </source>
</reference>
<sequence>MNQLIFVGCLLLCSVVQAAFQDFVIGPESYLGDIEPPVEEDQLMDEDDAEQDVMVSFQDVQRHGVVDTNLLLKALMQHANRLGMSLDELAAMNMGGDDEVYANQLGCSPDQDEFNYQERPTWRDVLFN</sequence>
<accession>A0A6P4II99</accession>
<protein>
    <submittedName>
        <fullName evidence="3">Uncharacterized protein</fullName>
    </submittedName>
</protein>
<dbReference type="AlphaFoldDB" id="A0A6P4II99"/>
<evidence type="ECO:0000313" key="3">
    <source>
        <dbReference type="RefSeq" id="XP_017022303.1"/>
    </source>
</evidence>
<keyword evidence="1" id="KW-0732">Signal</keyword>
<gene>
    <name evidence="3" type="primary">LOC108074688</name>
</gene>
<name>A0A6P4II99_DROKI</name>